<feature type="domain" description="Invasin" evidence="1">
    <location>
        <begin position="234"/>
        <end position="309"/>
    </location>
</feature>
<dbReference type="KEGG" id="orb:IPMB12_09530"/>
<protein>
    <recommendedName>
        <fullName evidence="1">Invasin domain-containing protein</fullName>
    </recommendedName>
</protein>
<dbReference type="Gene3D" id="2.60.40.1080">
    <property type="match status" value="1"/>
</dbReference>
<evidence type="ECO:0000313" key="3">
    <source>
        <dbReference type="Proteomes" id="UP000501168"/>
    </source>
</evidence>
<reference evidence="2 3" key="1">
    <citation type="submission" date="2020-03" db="EMBL/GenBank/DDBJ databases">
        <title>Complete genome sequence of Orbus sp. IPMB12 (BCRC 80908).</title>
        <authorList>
            <person name="Lo W.-S."/>
            <person name="Chang T.-H."/>
            <person name="Kuo C.-H."/>
        </authorList>
    </citation>
    <scope>NUCLEOTIDE SEQUENCE [LARGE SCALE GENOMIC DNA]</scope>
    <source>
        <strain evidence="2 3">IPMB12</strain>
    </source>
</reference>
<dbReference type="RefSeq" id="WP_166917137.1">
    <property type="nucleotide sequence ID" value="NZ_CP050253.1"/>
</dbReference>
<dbReference type="SUPFAM" id="SSF49373">
    <property type="entry name" value="Invasin/intimin cell-adhesion fragments"/>
    <property type="match status" value="1"/>
</dbReference>
<evidence type="ECO:0000259" key="1">
    <source>
        <dbReference type="Pfam" id="PF21764"/>
    </source>
</evidence>
<dbReference type="InterPro" id="IPR051715">
    <property type="entry name" value="Intimin-Invasin_domain"/>
</dbReference>
<dbReference type="PANTHER" id="PTHR39576">
    <property type="entry name" value="ATTACHING AND EFFACING PROTEIN HOMOLOG-RELATED-RELATED"/>
    <property type="match status" value="1"/>
</dbReference>
<dbReference type="EMBL" id="CP050253">
    <property type="protein sequence ID" value="QIQ21898.1"/>
    <property type="molecule type" value="Genomic_DNA"/>
</dbReference>
<organism evidence="2 3">
    <name type="scientific">Zophobihabitans entericus</name>
    <dbReference type="NCBI Taxonomy" id="1635327"/>
    <lineage>
        <taxon>Bacteria</taxon>
        <taxon>Pseudomonadati</taxon>
        <taxon>Pseudomonadota</taxon>
        <taxon>Gammaproteobacteria</taxon>
        <taxon>Orbales</taxon>
        <taxon>Orbaceae</taxon>
        <taxon>Zophobihabitans</taxon>
    </lineage>
</organism>
<proteinExistence type="predicted"/>
<dbReference type="PANTHER" id="PTHR39576:SF1">
    <property type="entry name" value="INVASIN"/>
    <property type="match status" value="1"/>
</dbReference>
<name>A0A6G9ICE0_9GAMM</name>
<accession>A0A6G9ICE0</accession>
<dbReference type="InParanoid" id="A0A6G9ICE0"/>
<dbReference type="Proteomes" id="UP000501168">
    <property type="component" value="Chromosome"/>
</dbReference>
<dbReference type="AlphaFoldDB" id="A0A6G9ICE0"/>
<dbReference type="InterPro" id="IPR048658">
    <property type="entry name" value="Invasin_D4"/>
</dbReference>
<sequence length="429" mass="46320">MKLISKLKSGVGNVVYVSLFFLAFTEPSYALLSASSINVIHGTKPQLTNESTIASNLSFTLSSTTYKLSNNTYTSSVLFAATSKLSDFKINALTGSDFSMTDNYFDSEGDIILSNAQFTGKTPTYRWLDRNGAVIPTSSYSQTIGGCSTTLKAPLTLEITASVSVNSSYGIPTGSDPVIIKQSYKIQSPAQICYLRPNSLDWVGSDWNTGSTTPDKVTRGGGFNSATFSQNNGFFISSKFPTTGFIGAQFKLTMDRVSQTDYTYTMRTNSTAISVDTNGLVTFKSKPSGAVTIRAQDKTLASRYIDYSFTIANWVVPKPTKGTYAQISGACGSTANIPSPSVLTNSPQRTLPANITPNYYSRDVGTVFSEWGQTIKQKYTGSDWHSDWSNMPYFLPNTHSSGLRYSVSSLSGPVMAVGSADLGYMVCKG</sequence>
<dbReference type="Pfam" id="PF21764">
    <property type="entry name" value="Invasin_D4"/>
    <property type="match status" value="1"/>
</dbReference>
<dbReference type="InterPro" id="IPR008964">
    <property type="entry name" value="Invasin/intimin_cell_adhesion"/>
</dbReference>
<dbReference type="GO" id="GO:0009279">
    <property type="term" value="C:cell outer membrane"/>
    <property type="evidence" value="ECO:0007669"/>
    <property type="project" value="TreeGrafter"/>
</dbReference>
<keyword evidence="3" id="KW-1185">Reference proteome</keyword>
<evidence type="ECO:0000313" key="2">
    <source>
        <dbReference type="EMBL" id="QIQ21898.1"/>
    </source>
</evidence>
<gene>
    <name evidence="2" type="ORF">IPMB12_09530</name>
</gene>